<dbReference type="BRENDA" id="4.4.1.30">
    <property type="organism ID" value="16261"/>
</dbReference>
<accession>E3SMK9</accession>
<dbReference type="KEGG" id="vg:10326941"/>
<reference evidence="3" key="2">
    <citation type="journal article" date="2017" name="J. Biol. Chem.">
        <title>Distinct Features of Cyanophage-encoded T-type Phycobiliprotein Lyase CpeT: THE ROLE OF AUXILIARY METABOLIC GENES.</title>
        <authorList>
            <person name="Gasper R."/>
            <person name="Schwach J."/>
            <person name="Hartmann J."/>
            <person name="Holtkamp A."/>
            <person name="Wiethaus J."/>
            <person name="Riedel N."/>
            <person name="Hofmann E."/>
            <person name="Frankenberg-Dinkel N."/>
        </authorList>
    </citation>
    <scope>X-RAY CRYSTALLOGRAPHY (1.80 ANGSTROMS)</scope>
    <scope>DISULFIDE BONDS</scope>
</reference>
<evidence type="ECO:0007829" key="3">
    <source>
        <dbReference type="PDB" id="5HI8"/>
    </source>
</evidence>
<gene>
    <name evidence="1" type="primary">cpeT</name>
    <name evidence="1" type="ORF">PHM1_028</name>
</gene>
<keyword evidence="2" id="KW-1185">Reference proteome</keyword>
<dbReference type="GeneID" id="10326941"/>
<feature type="disulfide bond" description="Interchain" evidence="3">
    <location>
        <position position="65"/>
    </location>
</feature>
<sequence>MIDKFCDWFEGEFDNWTQAASNPTKWAHIIVKHEKISEYKYHTSSRYSYMDKPYREQTVDIEYVCPELIIVHNPACDIIFKWTGIYFEGESEPDCQWNGQPLDSKARLYADEYHTWDVGYWEGSEGFFHFKKNV</sequence>
<dbReference type="Proteomes" id="UP000006530">
    <property type="component" value="Segment"/>
</dbReference>
<dbReference type="Pfam" id="PF06206">
    <property type="entry name" value="CpeT"/>
    <property type="match status" value="1"/>
</dbReference>
<proteinExistence type="evidence at protein level"/>
<reference evidence="1 2" key="1">
    <citation type="journal article" date="2010" name="Environ. Microbiol.">
        <title>Genomic analysis of oceanic cyanobacterial myoviruses compared with T4-like myoviruses from diverse hosts and environments.</title>
        <authorList>
            <person name="Sullivan M.B."/>
            <person name="Huang K.H."/>
            <person name="Ignacio-Espinoza J.C."/>
            <person name="Berlin A.M."/>
            <person name="Kelly L."/>
            <person name="Weigele P.R."/>
            <person name="DeFrancesco A.S."/>
            <person name="Kern S.E."/>
            <person name="Thompson L.R."/>
            <person name="Young S."/>
            <person name="Yandava C."/>
            <person name="Fu R."/>
            <person name="Krastins B."/>
            <person name="Chase M."/>
            <person name="Sarracino D."/>
            <person name="Osburne M.S."/>
            <person name="Henn M.R."/>
            <person name="Chisholm S.W."/>
        </authorList>
    </citation>
    <scope>NUCLEOTIDE SEQUENCE [LARGE SCALE GENOMIC DNA]</scope>
    <source>
        <strain evidence="1">M4-247</strain>
    </source>
</reference>
<dbReference type="GO" id="GO:0016829">
    <property type="term" value="F:lyase activity"/>
    <property type="evidence" value="ECO:0007669"/>
    <property type="project" value="InterPro"/>
</dbReference>
<dbReference type="PDBsum" id="5HI8"/>
<dbReference type="RefSeq" id="YP_004322453.1">
    <property type="nucleotide sequence ID" value="NC_015280.1"/>
</dbReference>
<dbReference type="InterPro" id="IPR038672">
    <property type="entry name" value="CpcT/CpeT_sf"/>
</dbReference>
<evidence type="ECO:0000313" key="1">
    <source>
        <dbReference type="EMBL" id="ADO98652.1"/>
    </source>
</evidence>
<feature type="disulfide bond" evidence="3">
    <location>
        <begin position="76"/>
        <end position="95"/>
    </location>
</feature>
<evidence type="ECO:0000313" key="2">
    <source>
        <dbReference type="Proteomes" id="UP000006530"/>
    </source>
</evidence>
<name>E3SMK9_9CAUD</name>
<keyword evidence="3" id="KW-0002">3D-structure</keyword>
<dbReference type="OrthoDB" id="14354at10239"/>
<dbReference type="InterPro" id="IPR010404">
    <property type="entry name" value="CpcT/CpeT"/>
</dbReference>
<dbReference type="Gene3D" id="2.40.128.590">
    <property type="entry name" value="CpcT/CpeT domain"/>
    <property type="match status" value="2"/>
</dbReference>
<dbReference type="SMR" id="E3SMK9"/>
<organism evidence="1 2">
    <name type="scientific">Prochlorococcus phage P-HM1</name>
    <dbReference type="NCBI Taxonomy" id="445700"/>
    <lineage>
        <taxon>Viruses</taxon>
        <taxon>Duplodnaviria</taxon>
        <taxon>Heunggongvirae</taxon>
        <taxon>Uroviricota</taxon>
        <taxon>Caudoviricetes</taxon>
        <taxon>Eurybiavirus</taxon>
        <taxon>Eurybiavirus PHM2</taxon>
    </lineage>
</organism>
<dbReference type="PDB" id="5HI8">
    <property type="method" value="X-ray"/>
    <property type="resolution" value="1.80 A"/>
    <property type="chains" value="A/B=1-134"/>
</dbReference>
<dbReference type="EMBL" id="GU071101">
    <property type="protein sequence ID" value="ADO98652.1"/>
    <property type="molecule type" value="Genomic_DNA"/>
</dbReference>
<protein>
    <submittedName>
        <fullName evidence="1">Antenna protein</fullName>
    </submittedName>
</protein>